<name>A0ABF7QK73_RHILW</name>
<dbReference type="Proteomes" id="UP000008330">
    <property type="component" value="Chromosome"/>
</dbReference>
<gene>
    <name evidence="1" type="ordered locus">Rleg2_1154</name>
</gene>
<proteinExistence type="predicted"/>
<dbReference type="KEGG" id="rlt:Rleg2_1154"/>
<sequence>MDAQSYANDANDSAQAAAATATEVATQIQAAQDIVTEVEEAGEAAKDFTPIVYPGTSLTINAANAATYNGRYISFTSSSAVTLTMGNNITGTFFCMPGQASSGRITIGAASGASMVSPQLLFKTRAKGSIASVILNKNDDGSSAEYFLGGDVAV</sequence>
<dbReference type="EMBL" id="CP001191">
    <property type="protein sequence ID" value="ACI54448.1"/>
    <property type="molecule type" value="Genomic_DNA"/>
</dbReference>
<accession>A0ABF7QK73</accession>
<evidence type="ECO:0000313" key="1">
    <source>
        <dbReference type="EMBL" id="ACI54448.1"/>
    </source>
</evidence>
<protein>
    <submittedName>
        <fullName evidence="1">Uncharacterized protein</fullName>
    </submittedName>
</protein>
<evidence type="ECO:0000313" key="2">
    <source>
        <dbReference type="Proteomes" id="UP000008330"/>
    </source>
</evidence>
<dbReference type="AlphaFoldDB" id="A0ABF7QK73"/>
<keyword evidence="2" id="KW-1185">Reference proteome</keyword>
<reference evidence="1 2" key="1">
    <citation type="journal article" date="2010" name="Stand. Genomic Sci.">
        <title>Complete genome sequence of Rhizobium leguminosarum bv trifolii strain WSM2304, an effective microsymbiont of the South American clover Trifolium polymorphum.</title>
        <authorList>
            <person name="Reeve W."/>
            <person name="O'Hara G."/>
            <person name="Chain P."/>
            <person name="Ardley J."/>
            <person name="Brau L."/>
            <person name="Nandesena K."/>
            <person name="Tiwari R."/>
            <person name="Malfatti S."/>
            <person name="Kiss H."/>
            <person name="Lapidus A."/>
            <person name="Copeland A."/>
            <person name="Nolan M."/>
            <person name="Land M."/>
            <person name="Ivanova N."/>
            <person name="Mavromatis K."/>
            <person name="Markowitz V."/>
            <person name="Kyrpides N."/>
            <person name="Melino V."/>
            <person name="Denton M."/>
            <person name="Yates R."/>
            <person name="Howieson J."/>
        </authorList>
    </citation>
    <scope>NUCLEOTIDE SEQUENCE [LARGE SCALE GENOMIC DNA]</scope>
    <source>
        <strain evidence="1 2">WSM2304</strain>
    </source>
</reference>
<organism evidence="1 2">
    <name type="scientific">Rhizobium leguminosarum bv. trifolii (strain WSM2304)</name>
    <dbReference type="NCBI Taxonomy" id="395492"/>
    <lineage>
        <taxon>Bacteria</taxon>
        <taxon>Pseudomonadati</taxon>
        <taxon>Pseudomonadota</taxon>
        <taxon>Alphaproteobacteria</taxon>
        <taxon>Hyphomicrobiales</taxon>
        <taxon>Rhizobiaceae</taxon>
        <taxon>Rhizobium/Agrobacterium group</taxon>
        <taxon>Rhizobium</taxon>
    </lineage>
</organism>